<dbReference type="PANTHER" id="PTHR43788:SF6">
    <property type="entry name" value="DNA HELICASE B"/>
    <property type="match status" value="1"/>
</dbReference>
<proteinExistence type="inferred from homology"/>
<organism evidence="8 9">
    <name type="scientific">Agrilactobacillus composti DSM 18527 = JCM 14202</name>
    <dbReference type="NCBI Taxonomy" id="1423734"/>
    <lineage>
        <taxon>Bacteria</taxon>
        <taxon>Bacillati</taxon>
        <taxon>Bacillota</taxon>
        <taxon>Bacilli</taxon>
        <taxon>Lactobacillales</taxon>
        <taxon>Lactobacillaceae</taxon>
        <taxon>Agrilactobacillus</taxon>
    </lineage>
</organism>
<dbReference type="PATRIC" id="fig|1423734.3.peg.2536"/>
<protein>
    <recommendedName>
        <fullName evidence="3">ATP-dependent RecD2 DNA helicase</fullName>
        <ecNumber evidence="3">5.6.2.3</ecNumber>
    </recommendedName>
    <alternativeName>
        <fullName evidence="3">DNA 5'-3' helicase subunit RecD2</fullName>
    </alternativeName>
</protein>
<dbReference type="Pfam" id="PF18335">
    <property type="entry name" value="SH3_13"/>
    <property type="match status" value="1"/>
</dbReference>
<dbReference type="NCBIfam" id="TIGR01448">
    <property type="entry name" value="recD_rel"/>
    <property type="match status" value="1"/>
</dbReference>
<keyword evidence="9" id="KW-1185">Reference proteome</keyword>
<dbReference type="EMBL" id="AZGA01000002">
    <property type="protein sequence ID" value="KRM36627.1"/>
    <property type="molecule type" value="Genomic_DNA"/>
</dbReference>
<evidence type="ECO:0000313" key="9">
    <source>
        <dbReference type="Proteomes" id="UP000051236"/>
    </source>
</evidence>
<dbReference type="Gene3D" id="2.30.30.940">
    <property type="match status" value="1"/>
</dbReference>
<gene>
    <name evidence="3" type="primary">recD2</name>
    <name evidence="8" type="ORF">FC83_GL002501</name>
</gene>
<feature type="domain" description="ATP-dependent RecD2 DNA helicase OB-fold" evidence="7">
    <location>
        <begin position="11"/>
        <end position="88"/>
    </location>
</feature>
<keyword evidence="3" id="KW-0378">Hydrolase</keyword>
<evidence type="ECO:0000256" key="1">
    <source>
        <dbReference type="ARBA" id="ARBA00022741"/>
    </source>
</evidence>
<dbReference type="GO" id="GO:0003677">
    <property type="term" value="F:DNA binding"/>
    <property type="evidence" value="ECO:0007669"/>
    <property type="project" value="UniProtKB-UniRule"/>
</dbReference>
<comment type="function">
    <text evidence="3">DNA-dependent ATPase and ATP-dependent 5'-3' DNA helicase. Has no activity on blunt DNA or DNA with 3'-overhangs, requires at least 10 bases of 5'-ssDNA for helicase activity.</text>
</comment>
<evidence type="ECO:0000259" key="4">
    <source>
        <dbReference type="Pfam" id="PF13538"/>
    </source>
</evidence>
<dbReference type="InterPro" id="IPR029493">
    <property type="entry name" value="RecD2-like_HHH"/>
</dbReference>
<dbReference type="InterPro" id="IPR027785">
    <property type="entry name" value="UvrD-like_helicase_C"/>
</dbReference>
<evidence type="ECO:0000259" key="5">
    <source>
        <dbReference type="Pfam" id="PF14490"/>
    </source>
</evidence>
<dbReference type="InterPro" id="IPR041451">
    <property type="entry name" value="RecD2_SH13"/>
</dbReference>
<dbReference type="GO" id="GO:0005524">
    <property type="term" value="F:ATP binding"/>
    <property type="evidence" value="ECO:0007669"/>
    <property type="project" value="UniProtKB-UniRule"/>
</dbReference>
<dbReference type="GO" id="GO:0017116">
    <property type="term" value="F:single-stranded DNA helicase activity"/>
    <property type="evidence" value="ECO:0007669"/>
    <property type="project" value="TreeGrafter"/>
</dbReference>
<dbReference type="InterPro" id="IPR050534">
    <property type="entry name" value="Coronavir_polyprotein_1ab"/>
</dbReference>
<dbReference type="Pfam" id="PF23139">
    <property type="entry name" value="OB_YrrC"/>
    <property type="match status" value="1"/>
</dbReference>
<dbReference type="SUPFAM" id="SSF52540">
    <property type="entry name" value="P-loop containing nucleoside triphosphate hydrolases"/>
    <property type="match status" value="1"/>
</dbReference>
<dbReference type="GO" id="GO:0043139">
    <property type="term" value="F:5'-3' DNA helicase activity"/>
    <property type="evidence" value="ECO:0007669"/>
    <property type="project" value="UniProtKB-UniRule"/>
</dbReference>
<comment type="similarity">
    <text evidence="3">Belongs to the RecD family. RecD2 subfamily.</text>
</comment>
<accession>A0A0R1YC43</accession>
<dbReference type="InterPro" id="IPR027417">
    <property type="entry name" value="P-loop_NTPase"/>
</dbReference>
<dbReference type="GO" id="GO:0006310">
    <property type="term" value="P:DNA recombination"/>
    <property type="evidence" value="ECO:0007669"/>
    <property type="project" value="InterPro"/>
</dbReference>
<keyword evidence="3" id="KW-0347">Helicase</keyword>
<feature type="domain" description="ATP-dependent RecD2 DNA helicase SH3" evidence="6">
    <location>
        <begin position="585"/>
        <end position="656"/>
    </location>
</feature>
<dbReference type="EC" id="5.6.2.3" evidence="3"/>
<comment type="caution">
    <text evidence="8">The sequence shown here is derived from an EMBL/GenBank/DDBJ whole genome shotgun (WGS) entry which is preliminary data.</text>
</comment>
<keyword evidence="3" id="KW-0238">DNA-binding</keyword>
<dbReference type="Gene3D" id="1.10.10.2220">
    <property type="match status" value="1"/>
</dbReference>
<evidence type="ECO:0000256" key="2">
    <source>
        <dbReference type="ARBA" id="ARBA00022840"/>
    </source>
</evidence>
<sequence length="816" mass="90414">MNDPRVPVYFVTGTVASIFFQNPDNFYKILLIKIQETNLPDYQESEIVVTGNFGEIKDEQVYTFKGQAIDHPRYGYQFKADNYETQTPTSKEGLISYLSGTQFKGIGPKTAQRIVAELGLGAIDKIIKDSDVLAHLGLSQTKRQDLVQALQDNVGMEKAIISLNAFGFGSNLATQIFQKYKEDTLRILTENPYQLVYDISGVGFKRADQIAEQEGIQADAPARYQAGILQVLNDLTYKEGDTYTQADKLLQQTAHLLESSRHVAVDETDLIAQMQNLAADGRLISQAHRLYPEFLFHSEWQIANHLHRLKQVSEDPIDDATFAALIKGAQADLKIQYDQQQKAAIRQALTDPVTLLTGGPGTGKTTVLNGIVYCFAQYRDFSLDINDYKDESFPVLLAAPTGRAAKRMSETTGLPASTIHRLLGLNGREELGDDLQSNELTGQLLVVDEMSMVDTSLFRQLVKSIATGMHVVLVGDKDQLPSVGPGQVFADLLASGVIPGHELKRIYRQDANSSIIPLAHEINEGHFDTNFFKNQSDRSFIKCAPNQIPDVIAQVIKKAKIKGFSSKDMQVLIPMYRGVAGIDHLNPLVQDIMNPKKTAKTKEIEFGAFSYRIGDKVLHLVNSPDLNVFNGEIGQIVAISLAKENTAHTDQITIDFDGNEVTYKRSEWNRFTLAYCTSIHKAQGSEFPLVILPLVMQFRRMLKRNLLYTAVTRAKALLIMVGEPQAFETAITSLANTRQTSLILRLQAVFDGDASAKASAKAETDTKPVADDHTQPALVAVAKSQPLTMTQVIEQAIDPMIGMGDTTPYTFMKQED</sequence>
<evidence type="ECO:0000259" key="7">
    <source>
        <dbReference type="Pfam" id="PF23139"/>
    </source>
</evidence>
<feature type="binding site" evidence="3">
    <location>
        <begin position="361"/>
        <end position="365"/>
    </location>
    <ligand>
        <name>ATP</name>
        <dbReference type="ChEBI" id="CHEBI:30616"/>
    </ligand>
</feature>
<dbReference type="STRING" id="1423734.FC83_GL002501"/>
<dbReference type="GO" id="GO:0009338">
    <property type="term" value="C:exodeoxyribonuclease V complex"/>
    <property type="evidence" value="ECO:0007669"/>
    <property type="project" value="TreeGrafter"/>
</dbReference>
<dbReference type="Pfam" id="PF14490">
    <property type="entry name" value="HHH_RecD2"/>
    <property type="match status" value="1"/>
</dbReference>
<keyword evidence="1 3" id="KW-0547">Nucleotide-binding</keyword>
<dbReference type="CDD" id="cd18809">
    <property type="entry name" value="SF1_C_RecD"/>
    <property type="match status" value="1"/>
</dbReference>
<dbReference type="RefSeq" id="WP_057002280.1">
    <property type="nucleotide sequence ID" value="NZ_AZGA01000002.1"/>
</dbReference>
<dbReference type="HAMAP" id="MF_01488">
    <property type="entry name" value="RecD2"/>
    <property type="match status" value="1"/>
</dbReference>
<evidence type="ECO:0000259" key="6">
    <source>
        <dbReference type="Pfam" id="PF18335"/>
    </source>
</evidence>
<feature type="domain" description="UvrD-like helicase C-terminal" evidence="4">
    <location>
        <begin position="673"/>
        <end position="721"/>
    </location>
</feature>
<evidence type="ECO:0000256" key="3">
    <source>
        <dbReference type="HAMAP-Rule" id="MF_01488"/>
    </source>
</evidence>
<dbReference type="eggNOG" id="COG0507">
    <property type="taxonomic scope" value="Bacteria"/>
</dbReference>
<dbReference type="Pfam" id="PF13538">
    <property type="entry name" value="UvrD_C_2"/>
    <property type="match status" value="1"/>
</dbReference>
<dbReference type="AlphaFoldDB" id="A0A0R1YC43"/>
<comment type="catalytic activity">
    <reaction evidence="3">
        <text>ATP + H2O = ADP + phosphate + H(+)</text>
        <dbReference type="Rhea" id="RHEA:13065"/>
        <dbReference type="ChEBI" id="CHEBI:15377"/>
        <dbReference type="ChEBI" id="CHEBI:15378"/>
        <dbReference type="ChEBI" id="CHEBI:30616"/>
        <dbReference type="ChEBI" id="CHEBI:43474"/>
        <dbReference type="ChEBI" id="CHEBI:456216"/>
        <dbReference type="EC" id="5.6.2.3"/>
    </reaction>
</comment>
<dbReference type="Gene3D" id="3.40.50.300">
    <property type="entry name" value="P-loop containing nucleotide triphosphate hydrolases"/>
    <property type="match status" value="2"/>
</dbReference>
<dbReference type="InterPro" id="IPR055446">
    <property type="entry name" value="RecD2_N_OB"/>
</dbReference>
<dbReference type="PANTHER" id="PTHR43788">
    <property type="entry name" value="DNA2/NAM7 HELICASE FAMILY MEMBER"/>
    <property type="match status" value="1"/>
</dbReference>
<dbReference type="InterPro" id="IPR006345">
    <property type="entry name" value="RecD2"/>
</dbReference>
<reference evidence="8 9" key="1">
    <citation type="journal article" date="2015" name="Genome Announc.">
        <title>Expanding the biotechnology potential of lactobacilli through comparative genomics of 213 strains and associated genera.</title>
        <authorList>
            <person name="Sun Z."/>
            <person name="Harris H.M."/>
            <person name="McCann A."/>
            <person name="Guo C."/>
            <person name="Argimon S."/>
            <person name="Zhang W."/>
            <person name="Yang X."/>
            <person name="Jeffery I.B."/>
            <person name="Cooney J.C."/>
            <person name="Kagawa T.F."/>
            <person name="Liu W."/>
            <person name="Song Y."/>
            <person name="Salvetti E."/>
            <person name="Wrobel A."/>
            <person name="Rasinkangas P."/>
            <person name="Parkhill J."/>
            <person name="Rea M.C."/>
            <person name="O'Sullivan O."/>
            <person name="Ritari J."/>
            <person name="Douillard F.P."/>
            <person name="Paul Ross R."/>
            <person name="Yang R."/>
            <person name="Briner A.E."/>
            <person name="Felis G.E."/>
            <person name="de Vos W.M."/>
            <person name="Barrangou R."/>
            <person name="Klaenhammer T.R."/>
            <person name="Caufield P.W."/>
            <person name="Cui Y."/>
            <person name="Zhang H."/>
            <person name="O'Toole P.W."/>
        </authorList>
    </citation>
    <scope>NUCLEOTIDE SEQUENCE [LARGE SCALE GENOMIC DNA]</scope>
    <source>
        <strain evidence="8 9">DSM 18527</strain>
    </source>
</reference>
<keyword evidence="2 3" id="KW-0067">ATP-binding</keyword>
<dbReference type="Proteomes" id="UP000051236">
    <property type="component" value="Unassembled WGS sequence"/>
</dbReference>
<dbReference type="Pfam" id="PF13604">
    <property type="entry name" value="AAA_30"/>
    <property type="match status" value="1"/>
</dbReference>
<dbReference type="GO" id="GO:0016887">
    <property type="term" value="F:ATP hydrolysis activity"/>
    <property type="evidence" value="ECO:0007669"/>
    <property type="project" value="RHEA"/>
</dbReference>
<feature type="domain" description="ATP-dependent RecD2 DNA helicase-like helix-hairpin-helix" evidence="5">
    <location>
        <begin position="155"/>
        <end position="243"/>
    </location>
</feature>
<dbReference type="CDD" id="cd17933">
    <property type="entry name" value="DEXSc_RecD-like"/>
    <property type="match status" value="1"/>
</dbReference>
<keyword evidence="3" id="KW-0413">Isomerase</keyword>
<evidence type="ECO:0000313" key="8">
    <source>
        <dbReference type="EMBL" id="KRM36627.1"/>
    </source>
</evidence>
<name>A0A0R1YC43_9LACO</name>